<keyword evidence="1" id="KW-0812">Transmembrane</keyword>
<keyword evidence="1" id="KW-0472">Membrane</keyword>
<feature type="transmembrane region" description="Helical" evidence="1">
    <location>
        <begin position="23"/>
        <end position="44"/>
    </location>
</feature>
<feature type="transmembrane region" description="Helical" evidence="1">
    <location>
        <begin position="56"/>
        <end position="76"/>
    </location>
</feature>
<proteinExistence type="predicted"/>
<evidence type="ECO:0000313" key="2">
    <source>
        <dbReference type="EMBL" id="MFD0287636.1"/>
    </source>
</evidence>
<sequence length="189" mass="20160">MAGDQHLVRRSRPLPRQLRPEQGLSLAGLVLLVLAVASIPLTIALKSRFFFDHPKLSLAAAAAVALPGAAILQWAAPRLVSRPGWWAVVPGGVAAAAAIALWMAQGPVTAYYFAGPMDRYERQYTDGCLAASPYRSDQVQSQLIDATLVVRPISGGPTLRLGPAKEGGTDPLRPLDHATRSVLERYGCS</sequence>
<evidence type="ECO:0008006" key="4">
    <source>
        <dbReference type="Google" id="ProtNLM"/>
    </source>
</evidence>
<dbReference type="EMBL" id="JBHTEC010000004">
    <property type="protein sequence ID" value="MFD0287636.1"/>
    <property type="molecule type" value="Genomic_DNA"/>
</dbReference>
<protein>
    <recommendedName>
        <fullName evidence="4">Integral membrane protein</fullName>
    </recommendedName>
</protein>
<keyword evidence="3" id="KW-1185">Reference proteome</keyword>
<accession>A0ABW2VWX7</accession>
<name>A0ABW2VWX7_9ACTN</name>
<organism evidence="2 3">
    <name type="scientific">Streptomyces lutosisoli</name>
    <dbReference type="NCBI Taxonomy" id="2665721"/>
    <lineage>
        <taxon>Bacteria</taxon>
        <taxon>Bacillati</taxon>
        <taxon>Actinomycetota</taxon>
        <taxon>Actinomycetes</taxon>
        <taxon>Kitasatosporales</taxon>
        <taxon>Streptomycetaceae</taxon>
        <taxon>Streptomyces</taxon>
    </lineage>
</organism>
<evidence type="ECO:0000256" key="1">
    <source>
        <dbReference type="SAM" id="Phobius"/>
    </source>
</evidence>
<comment type="caution">
    <text evidence="2">The sequence shown here is derived from an EMBL/GenBank/DDBJ whole genome shotgun (WGS) entry which is preliminary data.</text>
</comment>
<feature type="transmembrane region" description="Helical" evidence="1">
    <location>
        <begin position="88"/>
        <end position="114"/>
    </location>
</feature>
<keyword evidence="1" id="KW-1133">Transmembrane helix</keyword>
<evidence type="ECO:0000313" key="3">
    <source>
        <dbReference type="Proteomes" id="UP001596957"/>
    </source>
</evidence>
<dbReference type="Proteomes" id="UP001596957">
    <property type="component" value="Unassembled WGS sequence"/>
</dbReference>
<gene>
    <name evidence="2" type="ORF">ACFQZP_39640</name>
</gene>
<reference evidence="3" key="1">
    <citation type="journal article" date="2019" name="Int. J. Syst. Evol. Microbiol.">
        <title>The Global Catalogue of Microorganisms (GCM) 10K type strain sequencing project: providing services to taxonomists for standard genome sequencing and annotation.</title>
        <authorList>
            <consortium name="The Broad Institute Genomics Platform"/>
            <consortium name="The Broad Institute Genome Sequencing Center for Infectious Disease"/>
            <person name="Wu L."/>
            <person name="Ma J."/>
        </authorList>
    </citation>
    <scope>NUCLEOTIDE SEQUENCE [LARGE SCALE GENOMIC DNA]</scope>
    <source>
        <strain evidence="3">CGMCC 4.7198</strain>
    </source>
</reference>
<dbReference type="RefSeq" id="WP_381301561.1">
    <property type="nucleotide sequence ID" value="NZ_JBHTEC010000004.1"/>
</dbReference>